<dbReference type="PANTHER" id="PTHR21013:SF10">
    <property type="entry name" value="ATP SYNTHASE MITOCHONDRIAL F1 COMPLEX ASSEMBLY FACTOR 2"/>
    <property type="match status" value="1"/>
</dbReference>
<dbReference type="Pfam" id="PF07542">
    <property type="entry name" value="ATP12"/>
    <property type="match status" value="1"/>
</dbReference>
<dbReference type="GO" id="GO:0005739">
    <property type="term" value="C:mitochondrion"/>
    <property type="evidence" value="ECO:0007669"/>
    <property type="project" value="TreeGrafter"/>
</dbReference>
<evidence type="ECO:0000313" key="2">
    <source>
        <dbReference type="Proteomes" id="UP000683925"/>
    </source>
</evidence>
<keyword evidence="2" id="KW-1185">Reference proteome</keyword>
<dbReference type="InterPro" id="IPR011419">
    <property type="entry name" value="ATP12_ATP_synth-F1-assembly"/>
</dbReference>
<reference evidence="1" key="1">
    <citation type="submission" date="2021-01" db="EMBL/GenBank/DDBJ databases">
        <authorList>
            <consortium name="Genoscope - CEA"/>
            <person name="William W."/>
        </authorList>
    </citation>
    <scope>NUCLEOTIDE SEQUENCE</scope>
</reference>
<name>A0A8S1TIB1_PAROT</name>
<dbReference type="EMBL" id="CAJJDP010000025">
    <property type="protein sequence ID" value="CAD8151493.1"/>
    <property type="molecule type" value="Genomic_DNA"/>
</dbReference>
<comment type="caution">
    <text evidence="1">The sequence shown here is derived from an EMBL/GenBank/DDBJ whole genome shotgun (WGS) entry which is preliminary data.</text>
</comment>
<sequence length="430" mass="49989">MRKEQPNNCRRQLEPMPNYIMFDGEGNYGRKQLQDHKNLKVQINLQWKGEENVEVQNQNCETENKQILPKILNLKKSLDVEPMKTTISIEHQKRFGKYSLRYLQKTNPFGSKDGLEGDKFEVSSARYGKFYTNESDHKNLLREFDNKYCVIPFEIIIIQQQKLMRGFIIRFAFAEQVSIQSQTYLKRSYKEATVEMAINPINPYHQWFIKLDGKSVKTQQRNILAVPSPQLAACIASEFNRQKEYLSFKQMPLLMLARNAIDLDYDATNREYIEKAIVNHLENDVILHRRNQKSQLLQIQQQQLDPQLRFFNSKFGMDIQPNDGVQIGSLSQQNIVKIESLIRGLNNWQLVSLSSQADNLKSCILAIQLSYGQVDLEKALSLCDIENQFNKKVIENENPQESDSEDNIISTNVKAAQLFSSLIYSQSILY</sequence>
<dbReference type="OrthoDB" id="5673at2759"/>
<evidence type="ECO:0000313" key="1">
    <source>
        <dbReference type="EMBL" id="CAD8151493.1"/>
    </source>
</evidence>
<dbReference type="PANTHER" id="PTHR21013">
    <property type="entry name" value="ATP SYNTHASE MITOCHONDRIAL F1 COMPLEX ASSEMBLY FACTOR 2/ATP12 PROTEIN, MITOCHONDRIAL PRECURSOR"/>
    <property type="match status" value="1"/>
</dbReference>
<gene>
    <name evidence="1" type="ORF">POCTA_138.1.T0250122</name>
</gene>
<protein>
    <submittedName>
        <fullName evidence="1">Uncharacterized protein</fullName>
    </submittedName>
</protein>
<accession>A0A8S1TIB1</accession>
<dbReference type="GO" id="GO:0033615">
    <property type="term" value="P:mitochondrial proton-transporting ATP synthase complex assembly"/>
    <property type="evidence" value="ECO:0007669"/>
    <property type="project" value="TreeGrafter"/>
</dbReference>
<organism evidence="1 2">
    <name type="scientific">Paramecium octaurelia</name>
    <dbReference type="NCBI Taxonomy" id="43137"/>
    <lineage>
        <taxon>Eukaryota</taxon>
        <taxon>Sar</taxon>
        <taxon>Alveolata</taxon>
        <taxon>Ciliophora</taxon>
        <taxon>Intramacronucleata</taxon>
        <taxon>Oligohymenophorea</taxon>
        <taxon>Peniculida</taxon>
        <taxon>Parameciidae</taxon>
        <taxon>Paramecium</taxon>
    </lineage>
</organism>
<dbReference type="Proteomes" id="UP000683925">
    <property type="component" value="Unassembled WGS sequence"/>
</dbReference>
<dbReference type="OMA" id="EKAIVNH"/>
<dbReference type="AlphaFoldDB" id="A0A8S1TIB1"/>
<proteinExistence type="predicted"/>